<protein>
    <submittedName>
        <fullName evidence="8">Uncharacterized protein LOC104237443</fullName>
    </submittedName>
</protein>
<sequence>MANTAWVAKHFKDNIINQPDIKLRKLQELIRIKYGVYVGKSICARAKHQVMGQYLGDYKKEFARIYDYADMLRSTNRGSTVVVKTSKETIPGKEVFVGIYICLHACKVGWLEGCRNVIGFDGAFLKGVCKGELLSCIGKDGNNQMYPIAWAVVEKETKHTWSWFFRCLMHYLQLTESQGEGLTIISDMQKGLVASVSELLPNAEHRMCARHIWSNWKQKWKGEERRKKFWACARAFFKDWSKYDSVENNMSETFNSWILSARHKSFITMLEEIRVKVMERMTTMREFATRWISDVSPMAMGYIEEQSQYAVKHEFKWNGDTGYEIQHGVYKHIVDFSNITCTCRSWQLKGIPCSHPISAMFFKRFEPADYVTHWYKKKTYLKAFSCYIQPVTNMEMWPSTQNPTVEPPVITKMPGRPKKNRKRAQDEPKKKFGKRSRKGTPMTCSNCKTKGPGSGTTVNSNAGATQPSQAAQTTTQQSGPTSDSGTARARNTQPSAIASASDTGSMRSRTSEDIIVSVRGRQEVVDYEEDQEQLDLCGARDRVHSAPTKVVDVGQTNIDLGYSAPGLRWQGRNAISQRQLQQQLRRRQTQASLSQPQVYSSSQPSQSPCPNLSQSQ</sequence>
<dbReference type="PANTHER" id="PTHR31973">
    <property type="entry name" value="POLYPROTEIN, PUTATIVE-RELATED"/>
    <property type="match status" value="1"/>
</dbReference>
<reference evidence="8" key="2">
    <citation type="submission" date="2025-08" db="UniProtKB">
        <authorList>
            <consortium name="RefSeq"/>
        </authorList>
    </citation>
    <scope>IDENTIFICATION</scope>
    <source>
        <tissue evidence="8">Leaf</tissue>
    </source>
</reference>
<dbReference type="Pfam" id="PF04434">
    <property type="entry name" value="SWIM"/>
    <property type="match status" value="1"/>
</dbReference>
<accession>A0A1U7XTU9</accession>
<evidence type="ECO:0000313" key="8">
    <source>
        <dbReference type="RefSeq" id="XP_009789900.1"/>
    </source>
</evidence>
<dbReference type="InterPro" id="IPR007527">
    <property type="entry name" value="Znf_SWIM"/>
</dbReference>
<reference evidence="7" key="1">
    <citation type="journal article" date="2013" name="Genome Biol.">
        <title>Reference genomes and transcriptomes of Nicotiana sylvestris and Nicotiana tomentosiformis.</title>
        <authorList>
            <person name="Sierro N."/>
            <person name="Battey J.N."/>
            <person name="Ouadi S."/>
            <person name="Bovet L."/>
            <person name="Goepfert S."/>
            <person name="Bakaher N."/>
            <person name="Peitsch M.C."/>
            <person name="Ivanov N.V."/>
        </authorList>
    </citation>
    <scope>NUCLEOTIDE SEQUENCE [LARGE SCALE GENOMIC DNA]</scope>
</reference>
<dbReference type="AlphaFoldDB" id="A0A1U7XTU9"/>
<name>A0A1U7XTU9_NICSY</name>
<evidence type="ECO:0000313" key="7">
    <source>
        <dbReference type="Proteomes" id="UP000189701"/>
    </source>
</evidence>
<dbReference type="PROSITE" id="PS50966">
    <property type="entry name" value="ZF_SWIM"/>
    <property type="match status" value="1"/>
</dbReference>
<organism evidence="7 8">
    <name type="scientific">Nicotiana sylvestris</name>
    <name type="common">Wood tobacco</name>
    <name type="synonym">South American tobacco</name>
    <dbReference type="NCBI Taxonomy" id="4096"/>
    <lineage>
        <taxon>Eukaryota</taxon>
        <taxon>Viridiplantae</taxon>
        <taxon>Streptophyta</taxon>
        <taxon>Embryophyta</taxon>
        <taxon>Tracheophyta</taxon>
        <taxon>Spermatophyta</taxon>
        <taxon>Magnoliopsida</taxon>
        <taxon>eudicotyledons</taxon>
        <taxon>Gunneridae</taxon>
        <taxon>Pentapetalae</taxon>
        <taxon>asterids</taxon>
        <taxon>lamiids</taxon>
        <taxon>Solanales</taxon>
        <taxon>Solanaceae</taxon>
        <taxon>Nicotianoideae</taxon>
        <taxon>Nicotianeae</taxon>
        <taxon>Nicotiana</taxon>
    </lineage>
</organism>
<dbReference type="Proteomes" id="UP000189701">
    <property type="component" value="Unplaced"/>
</dbReference>
<dbReference type="PANTHER" id="PTHR31973:SF197">
    <property type="entry name" value="SWIM-TYPE DOMAIN-CONTAINING PROTEIN"/>
    <property type="match status" value="1"/>
</dbReference>
<dbReference type="OrthoDB" id="1432732at2759"/>
<keyword evidence="2 4" id="KW-0863">Zinc-finger</keyword>
<evidence type="ECO:0000256" key="4">
    <source>
        <dbReference type="PROSITE-ProRule" id="PRU00325"/>
    </source>
</evidence>
<dbReference type="RefSeq" id="XP_009789900.1">
    <property type="nucleotide sequence ID" value="XM_009791598.1"/>
</dbReference>
<keyword evidence="1" id="KW-0479">Metal-binding</keyword>
<gene>
    <name evidence="8" type="primary">LOC104237443</name>
</gene>
<feature type="region of interest" description="Disordered" evidence="5">
    <location>
        <begin position="399"/>
        <end position="513"/>
    </location>
</feature>
<feature type="compositionally biased region" description="Low complexity" evidence="5">
    <location>
        <begin position="462"/>
        <end position="486"/>
    </location>
</feature>
<feature type="domain" description="SWIM-type" evidence="6">
    <location>
        <begin position="330"/>
        <end position="364"/>
    </location>
</feature>
<keyword evidence="7" id="KW-1185">Reference proteome</keyword>
<evidence type="ECO:0000256" key="2">
    <source>
        <dbReference type="ARBA" id="ARBA00022771"/>
    </source>
</evidence>
<dbReference type="GO" id="GO:0008270">
    <property type="term" value="F:zinc ion binding"/>
    <property type="evidence" value="ECO:0007669"/>
    <property type="project" value="UniProtKB-KW"/>
</dbReference>
<keyword evidence="3" id="KW-0862">Zinc</keyword>
<feature type="region of interest" description="Disordered" evidence="5">
    <location>
        <begin position="578"/>
        <end position="616"/>
    </location>
</feature>
<dbReference type="Pfam" id="PF10551">
    <property type="entry name" value="MULE"/>
    <property type="match status" value="1"/>
</dbReference>
<dbReference type="InterPro" id="IPR006564">
    <property type="entry name" value="Znf_PMZ"/>
</dbReference>
<dbReference type="InterPro" id="IPR018289">
    <property type="entry name" value="MULE_transposase_dom"/>
</dbReference>
<evidence type="ECO:0000256" key="1">
    <source>
        <dbReference type="ARBA" id="ARBA00022723"/>
    </source>
</evidence>
<dbReference type="STRING" id="4096.A0A1U7XTU9"/>
<evidence type="ECO:0000256" key="3">
    <source>
        <dbReference type="ARBA" id="ARBA00022833"/>
    </source>
</evidence>
<evidence type="ECO:0000259" key="6">
    <source>
        <dbReference type="PROSITE" id="PS50966"/>
    </source>
</evidence>
<feature type="compositionally biased region" description="Polar residues" evidence="5">
    <location>
        <begin position="489"/>
        <end position="508"/>
    </location>
</feature>
<dbReference type="SMART" id="SM00575">
    <property type="entry name" value="ZnF_PMZ"/>
    <property type="match status" value="1"/>
</dbReference>
<evidence type="ECO:0000256" key="5">
    <source>
        <dbReference type="SAM" id="MobiDB-lite"/>
    </source>
</evidence>
<proteinExistence type="predicted"/>